<dbReference type="InterPro" id="IPR036852">
    <property type="entry name" value="Peptidase_S8/S53_dom_sf"/>
</dbReference>
<evidence type="ECO:0000256" key="6">
    <source>
        <dbReference type="SAM" id="SignalP"/>
    </source>
</evidence>
<proteinExistence type="inferred from homology"/>
<dbReference type="InterPro" id="IPR023827">
    <property type="entry name" value="Peptidase_S8_Asp-AS"/>
</dbReference>
<keyword evidence="3" id="KW-0378">Hydrolase</keyword>
<dbReference type="Proteomes" id="UP001215151">
    <property type="component" value="Unassembled WGS sequence"/>
</dbReference>
<protein>
    <recommendedName>
        <fullName evidence="11">Serine protease</fullName>
    </recommendedName>
</protein>
<keyword evidence="4" id="KW-0720">Serine protease</keyword>
<dbReference type="InterPro" id="IPR034193">
    <property type="entry name" value="PCSK9_ProteinaseK-like"/>
</dbReference>
<dbReference type="Gene3D" id="3.40.50.200">
    <property type="entry name" value="Peptidase S8/S53 domain"/>
    <property type="match status" value="1"/>
</dbReference>
<dbReference type="Gene3D" id="3.30.70.80">
    <property type="entry name" value="Peptidase S8 propeptide/proteinase inhibitor I9"/>
    <property type="match status" value="1"/>
</dbReference>
<dbReference type="PRINTS" id="PR00723">
    <property type="entry name" value="SUBTILISIN"/>
</dbReference>
<accession>A0AAD7TZ56</accession>
<reference evidence="9" key="1">
    <citation type="submission" date="2022-11" db="EMBL/GenBank/DDBJ databases">
        <title>Genome Sequence of Cubamyces cubensis.</title>
        <authorList>
            <person name="Buettner E."/>
        </authorList>
    </citation>
    <scope>NUCLEOTIDE SEQUENCE</scope>
    <source>
        <strain evidence="9">MPL-01</strain>
    </source>
</reference>
<comment type="similarity">
    <text evidence="1 5">Belongs to the peptidase S8 family.</text>
</comment>
<name>A0AAD7TZ56_9APHY</name>
<comment type="caution">
    <text evidence="9">The sequence shown here is derived from an EMBL/GenBank/DDBJ whole genome shotgun (WGS) entry which is preliminary data.</text>
</comment>
<dbReference type="EMBL" id="JAPEVG010000044">
    <property type="protein sequence ID" value="KAJ8489770.1"/>
    <property type="molecule type" value="Genomic_DNA"/>
</dbReference>
<dbReference type="Pfam" id="PF00082">
    <property type="entry name" value="Peptidase_S8"/>
    <property type="match status" value="1"/>
</dbReference>
<keyword evidence="10" id="KW-1185">Reference proteome</keyword>
<evidence type="ECO:0008006" key="11">
    <source>
        <dbReference type="Google" id="ProtNLM"/>
    </source>
</evidence>
<keyword evidence="2" id="KW-0645">Protease</keyword>
<dbReference type="SUPFAM" id="SSF54897">
    <property type="entry name" value="Protease propeptides/inhibitors"/>
    <property type="match status" value="1"/>
</dbReference>
<dbReference type="GO" id="GO:0006508">
    <property type="term" value="P:proteolysis"/>
    <property type="evidence" value="ECO:0007669"/>
    <property type="project" value="UniProtKB-KW"/>
</dbReference>
<feature type="chain" id="PRO_5042226477" description="Serine protease" evidence="6">
    <location>
        <begin position="21"/>
        <end position="401"/>
    </location>
</feature>
<evidence type="ECO:0000259" key="8">
    <source>
        <dbReference type="Pfam" id="PF05922"/>
    </source>
</evidence>
<dbReference type="SUPFAM" id="SSF52743">
    <property type="entry name" value="Subtilisin-like"/>
    <property type="match status" value="1"/>
</dbReference>
<dbReference type="FunFam" id="3.40.50.200:FF:000014">
    <property type="entry name" value="Proteinase K"/>
    <property type="match status" value="1"/>
</dbReference>
<dbReference type="InterPro" id="IPR037045">
    <property type="entry name" value="S8pro/Inhibitor_I9_sf"/>
</dbReference>
<dbReference type="CDD" id="cd04077">
    <property type="entry name" value="Peptidases_S8_PCSK9_ProteinaseK_like"/>
    <property type="match status" value="1"/>
</dbReference>
<dbReference type="AlphaFoldDB" id="A0AAD7TZ56"/>
<dbReference type="InterPro" id="IPR050131">
    <property type="entry name" value="Peptidase_S8_subtilisin-like"/>
</dbReference>
<sequence length="401" mass="41689">MKTFTVLASALALFSMPALAAPGIPRLTRKGGSVAKINSNSYIVKLKDGATKASQLEWLATHYGNSSKVTHAEWDSDVLHGFAGLFHADALDALRSSSDVDFVSEDNIVRINAIVTQTNATWGLQRITQSGKLAAQDDQALTYNYTYNDSSAGAGVDIYVIDTGIYINHTEFGGRARWGATFGGYPDEDSSGHGTHVSGTAAGMTYGVAKKANLIAVRAFSDLGFANASDIISGINWVSQQVAASGRPSIASMSFESDPCNALDTAVAAVAAGNEGSDAGNVSPARVPSVVTVGATDITDTLAWFSNYGSVVDLFAPGDDIISAYIGDPTASEVMSGTSMVQLFLHLKSTPHISGLVATIISRDGNDTPAAISAKLQQLATKGVLSGLPSGTVNDLARTEV</sequence>
<feature type="domain" description="Inhibitor I9" evidence="8">
    <location>
        <begin position="41"/>
        <end position="111"/>
    </location>
</feature>
<dbReference type="PANTHER" id="PTHR43806">
    <property type="entry name" value="PEPTIDASE S8"/>
    <property type="match status" value="1"/>
</dbReference>
<feature type="signal peptide" evidence="6">
    <location>
        <begin position="1"/>
        <end position="20"/>
    </location>
</feature>
<evidence type="ECO:0000256" key="1">
    <source>
        <dbReference type="ARBA" id="ARBA00011073"/>
    </source>
</evidence>
<keyword evidence="6" id="KW-0732">Signal</keyword>
<evidence type="ECO:0000256" key="4">
    <source>
        <dbReference type="ARBA" id="ARBA00022825"/>
    </source>
</evidence>
<evidence type="ECO:0000313" key="9">
    <source>
        <dbReference type="EMBL" id="KAJ8489770.1"/>
    </source>
</evidence>
<dbReference type="PANTHER" id="PTHR43806:SF58">
    <property type="entry name" value="ALKALINE PROTEASE 1-RELATED"/>
    <property type="match status" value="1"/>
</dbReference>
<feature type="domain" description="Peptidase S8/S53" evidence="7">
    <location>
        <begin position="153"/>
        <end position="383"/>
    </location>
</feature>
<dbReference type="InterPro" id="IPR000209">
    <property type="entry name" value="Peptidase_S8/S53_dom"/>
</dbReference>
<dbReference type="GO" id="GO:0004252">
    <property type="term" value="F:serine-type endopeptidase activity"/>
    <property type="evidence" value="ECO:0007669"/>
    <property type="project" value="InterPro"/>
</dbReference>
<evidence type="ECO:0000256" key="2">
    <source>
        <dbReference type="ARBA" id="ARBA00022670"/>
    </source>
</evidence>
<dbReference type="Pfam" id="PF05922">
    <property type="entry name" value="Inhibitor_I9"/>
    <property type="match status" value="1"/>
</dbReference>
<comment type="caution">
    <text evidence="5">Lacks conserved residue(s) required for the propagation of feature annotation.</text>
</comment>
<dbReference type="PROSITE" id="PS51892">
    <property type="entry name" value="SUBTILASE"/>
    <property type="match status" value="1"/>
</dbReference>
<dbReference type="PROSITE" id="PS00137">
    <property type="entry name" value="SUBTILASE_HIS"/>
    <property type="match status" value="1"/>
</dbReference>
<dbReference type="InterPro" id="IPR022398">
    <property type="entry name" value="Peptidase_S8_His-AS"/>
</dbReference>
<evidence type="ECO:0000259" key="7">
    <source>
        <dbReference type="Pfam" id="PF00082"/>
    </source>
</evidence>
<evidence type="ECO:0000256" key="3">
    <source>
        <dbReference type="ARBA" id="ARBA00022801"/>
    </source>
</evidence>
<dbReference type="PROSITE" id="PS00136">
    <property type="entry name" value="SUBTILASE_ASP"/>
    <property type="match status" value="1"/>
</dbReference>
<evidence type="ECO:0000256" key="5">
    <source>
        <dbReference type="PROSITE-ProRule" id="PRU01240"/>
    </source>
</evidence>
<gene>
    <name evidence="9" type="ORF">ONZ51_g2716</name>
</gene>
<dbReference type="InterPro" id="IPR015500">
    <property type="entry name" value="Peptidase_S8_subtilisin-rel"/>
</dbReference>
<evidence type="ECO:0000313" key="10">
    <source>
        <dbReference type="Proteomes" id="UP001215151"/>
    </source>
</evidence>
<dbReference type="InterPro" id="IPR010259">
    <property type="entry name" value="S8pro/Inhibitor_I9"/>
</dbReference>
<dbReference type="GO" id="GO:0005615">
    <property type="term" value="C:extracellular space"/>
    <property type="evidence" value="ECO:0007669"/>
    <property type="project" value="TreeGrafter"/>
</dbReference>
<organism evidence="9 10">
    <name type="scientific">Trametes cubensis</name>
    <dbReference type="NCBI Taxonomy" id="1111947"/>
    <lineage>
        <taxon>Eukaryota</taxon>
        <taxon>Fungi</taxon>
        <taxon>Dikarya</taxon>
        <taxon>Basidiomycota</taxon>
        <taxon>Agaricomycotina</taxon>
        <taxon>Agaricomycetes</taxon>
        <taxon>Polyporales</taxon>
        <taxon>Polyporaceae</taxon>
        <taxon>Trametes</taxon>
    </lineage>
</organism>